<dbReference type="AlphaFoldDB" id="A0AAN6N8H2"/>
<feature type="compositionally biased region" description="Basic residues" evidence="2">
    <location>
        <begin position="122"/>
        <end position="134"/>
    </location>
</feature>
<feature type="compositionally biased region" description="Acidic residues" evidence="2">
    <location>
        <begin position="449"/>
        <end position="473"/>
    </location>
</feature>
<organism evidence="3 4">
    <name type="scientific">Diplogelasinospora grovesii</name>
    <dbReference type="NCBI Taxonomy" id="303347"/>
    <lineage>
        <taxon>Eukaryota</taxon>
        <taxon>Fungi</taxon>
        <taxon>Dikarya</taxon>
        <taxon>Ascomycota</taxon>
        <taxon>Pezizomycotina</taxon>
        <taxon>Sordariomycetes</taxon>
        <taxon>Sordariomycetidae</taxon>
        <taxon>Sordariales</taxon>
        <taxon>Diplogelasinosporaceae</taxon>
        <taxon>Diplogelasinospora</taxon>
    </lineage>
</organism>
<name>A0AAN6N8H2_9PEZI</name>
<dbReference type="EMBL" id="MU853797">
    <property type="protein sequence ID" value="KAK3940379.1"/>
    <property type="molecule type" value="Genomic_DNA"/>
</dbReference>
<dbReference type="Proteomes" id="UP001303473">
    <property type="component" value="Unassembled WGS sequence"/>
</dbReference>
<evidence type="ECO:0000256" key="2">
    <source>
        <dbReference type="SAM" id="MobiDB-lite"/>
    </source>
</evidence>
<feature type="compositionally biased region" description="Low complexity" evidence="2">
    <location>
        <begin position="284"/>
        <end position="303"/>
    </location>
</feature>
<evidence type="ECO:0000313" key="4">
    <source>
        <dbReference type="Proteomes" id="UP001303473"/>
    </source>
</evidence>
<evidence type="ECO:0000313" key="3">
    <source>
        <dbReference type="EMBL" id="KAK3940379.1"/>
    </source>
</evidence>
<accession>A0AAN6N8H2</accession>
<feature type="compositionally biased region" description="Low complexity" evidence="2">
    <location>
        <begin position="479"/>
        <end position="501"/>
    </location>
</feature>
<feature type="region of interest" description="Disordered" evidence="2">
    <location>
        <begin position="66"/>
        <end position="93"/>
    </location>
</feature>
<reference evidence="4" key="1">
    <citation type="journal article" date="2023" name="Mol. Phylogenet. Evol.">
        <title>Genome-scale phylogeny and comparative genomics of the fungal order Sordariales.</title>
        <authorList>
            <person name="Hensen N."/>
            <person name="Bonometti L."/>
            <person name="Westerberg I."/>
            <person name="Brannstrom I.O."/>
            <person name="Guillou S."/>
            <person name="Cros-Aarteil S."/>
            <person name="Calhoun S."/>
            <person name="Haridas S."/>
            <person name="Kuo A."/>
            <person name="Mondo S."/>
            <person name="Pangilinan J."/>
            <person name="Riley R."/>
            <person name="LaButti K."/>
            <person name="Andreopoulos B."/>
            <person name="Lipzen A."/>
            <person name="Chen C."/>
            <person name="Yan M."/>
            <person name="Daum C."/>
            <person name="Ng V."/>
            <person name="Clum A."/>
            <person name="Steindorff A."/>
            <person name="Ohm R.A."/>
            <person name="Martin F."/>
            <person name="Silar P."/>
            <person name="Natvig D.O."/>
            <person name="Lalanne C."/>
            <person name="Gautier V."/>
            <person name="Ament-Velasquez S.L."/>
            <person name="Kruys A."/>
            <person name="Hutchinson M.I."/>
            <person name="Powell A.J."/>
            <person name="Barry K."/>
            <person name="Miller A.N."/>
            <person name="Grigoriev I.V."/>
            <person name="Debuchy R."/>
            <person name="Gladieux P."/>
            <person name="Hiltunen Thoren M."/>
            <person name="Johannesson H."/>
        </authorList>
    </citation>
    <scope>NUCLEOTIDE SEQUENCE [LARGE SCALE GENOMIC DNA]</scope>
    <source>
        <strain evidence="4">CBS 340.73</strain>
    </source>
</reference>
<gene>
    <name evidence="3" type="ORF">QBC46DRAFT_385629</name>
</gene>
<feature type="compositionally biased region" description="Polar residues" evidence="2">
    <location>
        <begin position="304"/>
        <end position="314"/>
    </location>
</feature>
<feature type="coiled-coil region" evidence="1">
    <location>
        <begin position="1"/>
        <end position="35"/>
    </location>
</feature>
<comment type="caution">
    <text evidence="3">The sequence shown here is derived from an EMBL/GenBank/DDBJ whole genome shotgun (WGS) entry which is preliminary data.</text>
</comment>
<proteinExistence type="predicted"/>
<feature type="compositionally biased region" description="Polar residues" evidence="2">
    <location>
        <begin position="77"/>
        <end position="89"/>
    </location>
</feature>
<feature type="compositionally biased region" description="Low complexity" evidence="2">
    <location>
        <begin position="401"/>
        <end position="416"/>
    </location>
</feature>
<feature type="region of interest" description="Disordered" evidence="2">
    <location>
        <begin position="213"/>
        <end position="566"/>
    </location>
</feature>
<evidence type="ECO:0000256" key="1">
    <source>
        <dbReference type="SAM" id="Coils"/>
    </source>
</evidence>
<feature type="compositionally biased region" description="Acidic residues" evidence="2">
    <location>
        <begin position="532"/>
        <end position="545"/>
    </location>
</feature>
<feature type="compositionally biased region" description="Basic and acidic residues" evidence="2">
    <location>
        <begin position="157"/>
        <end position="166"/>
    </location>
</feature>
<feature type="compositionally biased region" description="Basic and acidic residues" evidence="2">
    <location>
        <begin position="546"/>
        <end position="558"/>
    </location>
</feature>
<feature type="region of interest" description="Disordered" evidence="2">
    <location>
        <begin position="154"/>
        <end position="177"/>
    </location>
</feature>
<sequence length="699" mass="76763">MDDAARLVTELHEKLAELNDKVAAYQRDMLNEFERHMEDCLKDVPDDVSNEVSRVIAETMHKYPALNPSGRAGYGSADSNPQSPTTGSPQFLPMTGVDRRRVLWDGRKSPPPILYHTSGIPTHHHNHSHHQRGRSPHEREKEFRGVFTPHYLPLLENGDRDRDRNLHSPPISPLPAPLATSLTLLIPSLDEIKEKEAEKAKVKDAEVEVEAIVQNGDGTADEKPRPPLPVRRLTDRSTSSLESVDSREIRVPRSALRRTSSSTKGSPRRVRFVDLQGAEVSTRSASPNKAASKAASRSSSQSSTTTILVTSASDTDLDKAAQRQGAGKAESLAADESQLDDGYTGPSLLDVEGEEDWQPRPKKVSSTQALRELSRKPLDDGIWTTVNPEDPDETAVPKLNGDSSADTSAAATPTGSRSTVTITDHMEKHTLNTKQIAPTDVPPLGSPIEELEQLEEAIMNDDSDDDSDSDSDDGFLSMSFSRKSPSPAPRSPALQSRSSLLTGAISNQTTTEDNETEARPTPFTLPNHQKDVDDDDDMPFEIDETRDDRKPGKYLKEEEKDDEEEVDITAKLNKRLSTSLANEQTPPHDHGTNGNGVSAAALFERHSVGSYKGTTMRINPINNPKLYEEIARMKDVHFFVGGVDGRSGVEAADLGSYRANLIGAKGESLNNMMGATPRSFTERLALEEAMERRKMEQAD</sequence>
<protein>
    <submittedName>
        <fullName evidence="3">Uncharacterized protein</fullName>
    </submittedName>
</protein>
<feature type="region of interest" description="Disordered" evidence="2">
    <location>
        <begin position="118"/>
        <end position="141"/>
    </location>
</feature>
<keyword evidence="4" id="KW-1185">Reference proteome</keyword>
<keyword evidence="1" id="KW-0175">Coiled coil</keyword>